<dbReference type="PANTHER" id="PTHR31780">
    <property type="entry name" value="STRESS RESPONSE PROTEIN NST1-RELATED"/>
    <property type="match status" value="1"/>
</dbReference>
<feature type="compositionally biased region" description="Basic and acidic residues" evidence="2">
    <location>
        <begin position="627"/>
        <end position="641"/>
    </location>
</feature>
<dbReference type="Proteomes" id="UP001159364">
    <property type="component" value="Linkage Group LG03"/>
</dbReference>
<keyword evidence="4" id="KW-1185">Reference proteome</keyword>
<evidence type="ECO:0000256" key="1">
    <source>
        <dbReference type="SAM" id="Coils"/>
    </source>
</evidence>
<accession>A0AAV8TX90</accession>
<evidence type="ECO:0000313" key="4">
    <source>
        <dbReference type="Proteomes" id="UP001159364"/>
    </source>
</evidence>
<feature type="region of interest" description="Disordered" evidence="2">
    <location>
        <begin position="25"/>
        <end position="47"/>
    </location>
</feature>
<reference evidence="3 4" key="1">
    <citation type="submission" date="2021-09" db="EMBL/GenBank/DDBJ databases">
        <title>Genomic insights and catalytic innovation underlie evolution of tropane alkaloids biosynthesis.</title>
        <authorList>
            <person name="Wang Y.-J."/>
            <person name="Tian T."/>
            <person name="Huang J.-P."/>
            <person name="Huang S.-X."/>
        </authorList>
    </citation>
    <scope>NUCLEOTIDE SEQUENCE [LARGE SCALE GENOMIC DNA]</scope>
    <source>
        <strain evidence="3">KIB-2018</strain>
        <tissue evidence="3">Leaf</tissue>
    </source>
</reference>
<feature type="compositionally biased region" description="Polar residues" evidence="2">
    <location>
        <begin position="396"/>
        <end position="405"/>
    </location>
</feature>
<feature type="compositionally biased region" description="Polar residues" evidence="2">
    <location>
        <begin position="25"/>
        <end position="34"/>
    </location>
</feature>
<feature type="compositionally biased region" description="Polar residues" evidence="2">
    <location>
        <begin position="1948"/>
        <end position="1964"/>
    </location>
</feature>
<sequence>MANLGARTKFVSVNLNKSYGQQQQYSFGSNRNQSGGAGGGGGNGGAFEASQFTKGRCDETFYSTPLSLPSLRKENEKFYSLRSEGGPTGSGSGTSWVRPSSSGMGWTKLVVIAAPEKDGLLGIGRPSDSVNEVSKGNSSSLYMPPSVRSVGPAGSGLSVTCLVPEKATIFRGEDFPSLKAALPMVSTLKKKQKDGLNKKQKQVLNEDKGYGQGFGSGLSALIDMRPQMQSRNGSSNATIEKVGDKREEYFPEPLPLVRLNHKSNWANDEWDTRLDLMDRGIDHGITRSKLTRKWILISQGQRWQRDNEAGKIASSEVAKYSYFSCATIPLFTNTSMHKNVKSVLITLTPNQITILPFPSGVGCYREGSSRRVSQHLTVNGFGTQEGHNERSGTVVRPSSQNMKTNDTGRRDVGYGHGGRLPLINKMDYFSGFGNEQSRNPRSNNFQNSPTFKSSCSLGGKGLPVNDPILNIGREKPSRFNGHDPFDGPFVSLVKRKKDVLKKTNIHDPIRESFKAELERQERAIELARREKEERIQLTKEQREQQRRLEEETREAEWRDGKEILEAIQKAKEQRIAREEEKRRILIEEERRKQSVKQKLLELEERIAKRQAKANKFDNNNSFILSDEKMSERVRETERDASKSTNTSEWEDGERMVERIKTSTSTNSLRANRAFDMSSRPLLSRDDSSTFLDRGKHHRLWKQDAPDSGNNLLFLSNDQENGHHSPRCDPSIGGRVFSTKETIQDLDVFPLGVFIKEGFLILIKLISGIPKRFGDGGWSRSHSRDGVYPPYHERVYRNSKADKFYPFGRSQYSMRQPRGLPPPSMNSLQRNSYKSQNKHLGPSTFAKNELQYNDRARKNIVESQKCDLHDESTENEAQKMDREATRCPPDSLMHLSHDDLDESGDFPILTSDRKDETFALQVNESTTLPTDGGKDKLVGGLICDDEEWPIENGNSFQEQEEHDEDEDAYGEEDEVHDTEDKNVSLDREFGDHLKEKGLPDMTDNLVLGFNEGVKVRMPNDKFERSLGNEDENFVTPLVLLEMEAKKKMQDLVIQPKNAPQNSAASEVMNLMDAYSAGLSSQAQIPSTGQTVASTIPSFGLFSGPSLTPSPVPAIQIVTIQMPLHLHSLIAQSVTYVLLALIFFLLQYTSPISQGVFPLASQFMPFGNLSCSSNQNLRTELGFQTEDTSMKNLINLLTKESGGQPQTVSASLQSVANGKDSGLENGQGMITGGRRKRYIFMIINSKGSRVRNVSRRVTTPNRQAKQAFESDGVSSQLVVQETNYGTKVEKGAIREPLRKNKSHPRGYVDTSLQSGIIRVFEQPSIEAPSDDDDFIEQREKEIKAKSRTSKTMWKFRPGSQTAGQSITSSKLSASVCGGDSSNTHTEFVATEGHGLGNVKVSVGFGAPVVSQPLPLIRTPMKNDVQTEIRSQVIKTIRTSSLPVLTGGRKNLSLGLKFENKNKVLDNVQTSLSAWVVTLTHTQFDEAMKPRQFDLDSAVGDHTNSIGEPSLTPSSILTKDKSFAYAPIPINCFLGINLICIIPPSSCSVVCGIGPLGACRSDIQMTHNLSATVNQCSLFLGKDNHSNEFSVPLEDCEVEAEAAANCEAAAEVAASAVAIAIAAISSDEIIWNGLGTSLGSSPDSKNFEAANANGHSCSQMLSHIPRGTPSHFPLYEMNLMLRGSILAFRPHSDNTPVLGSHGTWQHHSGVDSFYGPPACFTAPFISPIGSIPGVQGPPHMVVYNHFTLVGQFGQVGLSVMAMGSGEGEMNNLNFVFAQRNATNIPAPWSHVLTSPLQSVSISMPLQQQSKSVHDGQFNHGHSIDQSLTTKNFAESQMLRPFDNDLDATVNQLPDELGLEASNSNNAGTSTHDNISKSQFAITVLDAGKTQSGSASNSCSQNTSSALKTRPPQSHKKNASTQHFNSSSHNYQRNSSSSGGQWSYSHRRTRYQGRTQPLSREQNFLCQR</sequence>
<feature type="region of interest" description="Disordered" evidence="2">
    <location>
        <begin position="954"/>
        <end position="979"/>
    </location>
</feature>
<comment type="caution">
    <text evidence="3">The sequence shown here is derived from an EMBL/GenBank/DDBJ whole genome shotgun (WGS) entry which is preliminary data.</text>
</comment>
<gene>
    <name evidence="3" type="ORF">K2173_021385</name>
</gene>
<feature type="compositionally biased region" description="Low complexity" evidence="2">
    <location>
        <begin position="1921"/>
        <end position="1940"/>
    </location>
</feature>
<dbReference type="PANTHER" id="PTHR31780:SF10">
    <property type="entry name" value="LD36051P"/>
    <property type="match status" value="1"/>
</dbReference>
<feature type="coiled-coil region" evidence="1">
    <location>
        <begin position="510"/>
        <end position="619"/>
    </location>
</feature>
<proteinExistence type="predicted"/>
<feature type="compositionally biased region" description="Acidic residues" evidence="2">
    <location>
        <begin position="957"/>
        <end position="976"/>
    </location>
</feature>
<keyword evidence="1" id="KW-0175">Coiled coil</keyword>
<dbReference type="InterPro" id="IPR051195">
    <property type="entry name" value="Fungal_stress_NST1"/>
</dbReference>
<protein>
    <submittedName>
        <fullName evidence="3">Uncharacterized protein</fullName>
    </submittedName>
</protein>
<feature type="compositionally biased region" description="Polar residues" evidence="2">
    <location>
        <begin position="433"/>
        <end position="456"/>
    </location>
</feature>
<feature type="region of interest" description="Disordered" evidence="2">
    <location>
        <begin position="1886"/>
        <end position="1964"/>
    </location>
</feature>
<feature type="region of interest" description="Disordered" evidence="2">
    <location>
        <begin position="627"/>
        <end position="665"/>
    </location>
</feature>
<evidence type="ECO:0000256" key="2">
    <source>
        <dbReference type="SAM" id="MobiDB-lite"/>
    </source>
</evidence>
<feature type="compositionally biased region" description="Low complexity" evidence="2">
    <location>
        <begin position="1886"/>
        <end position="1902"/>
    </location>
</feature>
<dbReference type="CDD" id="cd22249">
    <property type="entry name" value="UDM1_RNF168_RNF169-like"/>
    <property type="match status" value="1"/>
</dbReference>
<name>A0AAV8TX90_9ROSI</name>
<dbReference type="EMBL" id="JAIWQS010000003">
    <property type="protein sequence ID" value="KAJ8770738.1"/>
    <property type="molecule type" value="Genomic_DNA"/>
</dbReference>
<feature type="region of interest" description="Disordered" evidence="2">
    <location>
        <begin position="433"/>
        <end position="458"/>
    </location>
</feature>
<feature type="region of interest" description="Disordered" evidence="2">
    <location>
        <begin position="380"/>
        <end position="415"/>
    </location>
</feature>
<evidence type="ECO:0000313" key="3">
    <source>
        <dbReference type="EMBL" id="KAJ8770738.1"/>
    </source>
</evidence>
<feature type="compositionally biased region" description="Gly residues" evidence="2">
    <location>
        <begin position="35"/>
        <end position="45"/>
    </location>
</feature>
<organism evidence="3 4">
    <name type="scientific">Erythroxylum novogranatense</name>
    <dbReference type="NCBI Taxonomy" id="1862640"/>
    <lineage>
        <taxon>Eukaryota</taxon>
        <taxon>Viridiplantae</taxon>
        <taxon>Streptophyta</taxon>
        <taxon>Embryophyta</taxon>
        <taxon>Tracheophyta</taxon>
        <taxon>Spermatophyta</taxon>
        <taxon>Magnoliopsida</taxon>
        <taxon>eudicotyledons</taxon>
        <taxon>Gunneridae</taxon>
        <taxon>Pentapetalae</taxon>
        <taxon>rosids</taxon>
        <taxon>fabids</taxon>
        <taxon>Malpighiales</taxon>
        <taxon>Erythroxylaceae</taxon>
        <taxon>Erythroxylum</taxon>
    </lineage>
</organism>